<reference evidence="2" key="1">
    <citation type="submission" date="2019-12" db="EMBL/GenBank/DDBJ databases">
        <title>Genome sequencing and annotation of Brassica cretica.</title>
        <authorList>
            <person name="Studholme D.J."/>
            <person name="Sarris P."/>
        </authorList>
    </citation>
    <scope>NUCLEOTIDE SEQUENCE</scope>
    <source>
        <strain evidence="2">PFS-109/04</strain>
        <tissue evidence="2">Leaf</tissue>
    </source>
</reference>
<comment type="caution">
    <text evidence="2">The sequence shown here is derived from an EMBL/GenBank/DDBJ whole genome shotgun (WGS) entry which is preliminary data.</text>
</comment>
<proteinExistence type="predicted"/>
<dbReference type="EMBL" id="QGKX02000996">
    <property type="protein sequence ID" value="KAF3559882.1"/>
    <property type="molecule type" value="Genomic_DNA"/>
</dbReference>
<evidence type="ECO:0000313" key="1">
    <source>
        <dbReference type="EMBL" id="KAF2601842.1"/>
    </source>
</evidence>
<evidence type="ECO:0000313" key="2">
    <source>
        <dbReference type="EMBL" id="KAF3559882.1"/>
    </source>
</evidence>
<dbReference type="Proteomes" id="UP000712600">
    <property type="component" value="Unassembled WGS sequence"/>
</dbReference>
<organism evidence="2 3">
    <name type="scientific">Brassica cretica</name>
    <name type="common">Mustard</name>
    <dbReference type="NCBI Taxonomy" id="69181"/>
    <lineage>
        <taxon>Eukaryota</taxon>
        <taxon>Viridiplantae</taxon>
        <taxon>Streptophyta</taxon>
        <taxon>Embryophyta</taxon>
        <taxon>Tracheophyta</taxon>
        <taxon>Spermatophyta</taxon>
        <taxon>Magnoliopsida</taxon>
        <taxon>eudicotyledons</taxon>
        <taxon>Gunneridae</taxon>
        <taxon>Pentapetalae</taxon>
        <taxon>rosids</taxon>
        <taxon>malvids</taxon>
        <taxon>Brassicales</taxon>
        <taxon>Brassicaceae</taxon>
        <taxon>Brassiceae</taxon>
        <taxon>Brassica</taxon>
    </lineage>
</organism>
<name>A0A8S9R8B8_BRACR</name>
<gene>
    <name evidence="2" type="ORF">F2Q69_00011610</name>
    <name evidence="1" type="ORF">F2Q70_00025327</name>
</gene>
<dbReference type="EMBL" id="QGKY02000094">
    <property type="protein sequence ID" value="KAF2601842.1"/>
    <property type="molecule type" value="Genomic_DNA"/>
</dbReference>
<reference evidence="1" key="2">
    <citation type="submission" date="2019-12" db="EMBL/GenBank/DDBJ databases">
        <title>Genome sequencing and annotation of Brassica cretica.</title>
        <authorList>
            <person name="Studholme D.J."/>
            <person name="Sarris P.F."/>
        </authorList>
    </citation>
    <scope>NUCLEOTIDE SEQUENCE</scope>
    <source>
        <strain evidence="1">PFS-102/07</strain>
        <tissue evidence="1">Leaf</tissue>
    </source>
</reference>
<protein>
    <submittedName>
        <fullName evidence="2">Uncharacterized protein</fullName>
    </submittedName>
</protein>
<accession>A0A8S9R8B8</accession>
<evidence type="ECO:0000313" key="3">
    <source>
        <dbReference type="Proteomes" id="UP000712600"/>
    </source>
</evidence>
<sequence length="50" mass="5963">MGGLEKNYKRLFRVYDVTYPQSQRYSSSHQRRLLSAATDLSNWLLLREIT</sequence>
<dbReference type="AlphaFoldDB" id="A0A8S9R8B8"/>